<feature type="repeat" description="WD" evidence="1">
    <location>
        <begin position="338"/>
        <end position="372"/>
    </location>
</feature>
<dbReference type="InterPro" id="IPR051859">
    <property type="entry name" value="DCAF"/>
</dbReference>
<reference evidence="3" key="1">
    <citation type="submission" date="2017-01" db="EMBL/GenBank/DDBJ databases">
        <title>A deep insight into the sialotranscriptome of adult male and female Cluex tarsalis mosquitoes.</title>
        <authorList>
            <person name="Ribeiro J.M."/>
            <person name="Moreira F."/>
            <person name="Bernard K.A."/>
            <person name="Calvo E."/>
        </authorList>
    </citation>
    <scope>NUCLEOTIDE SEQUENCE</scope>
    <source>
        <strain evidence="3">Kern County</strain>
        <tissue evidence="3">Salivary glands</tissue>
    </source>
</reference>
<organism evidence="3">
    <name type="scientific">Culex tarsalis</name>
    <name type="common">Encephalitis mosquito</name>
    <dbReference type="NCBI Taxonomy" id="7177"/>
    <lineage>
        <taxon>Eukaryota</taxon>
        <taxon>Metazoa</taxon>
        <taxon>Ecdysozoa</taxon>
        <taxon>Arthropoda</taxon>
        <taxon>Hexapoda</taxon>
        <taxon>Insecta</taxon>
        <taxon>Pterygota</taxon>
        <taxon>Neoptera</taxon>
        <taxon>Endopterygota</taxon>
        <taxon>Diptera</taxon>
        <taxon>Nematocera</taxon>
        <taxon>Culicoidea</taxon>
        <taxon>Culicidae</taxon>
        <taxon>Culicinae</taxon>
        <taxon>Culicini</taxon>
        <taxon>Culex</taxon>
        <taxon>Culex</taxon>
    </lineage>
</organism>
<dbReference type="InterPro" id="IPR015943">
    <property type="entry name" value="WD40/YVTN_repeat-like_dom_sf"/>
</dbReference>
<dbReference type="PANTHER" id="PTHR19847:SF7">
    <property type="entry name" value="DDB1- AND CUL4-ASSOCIATED FACTOR 11"/>
    <property type="match status" value="1"/>
</dbReference>
<dbReference type="EMBL" id="GFDL01000584">
    <property type="protein sequence ID" value="JAV34461.1"/>
    <property type="molecule type" value="Transcribed_RNA"/>
</dbReference>
<protein>
    <submittedName>
        <fullName evidence="3">Putative microtubule associated complex</fullName>
    </submittedName>
</protein>
<dbReference type="PROSITE" id="PS50294">
    <property type="entry name" value="WD_REPEATS_REGION"/>
    <property type="match status" value="1"/>
</dbReference>
<evidence type="ECO:0000256" key="2">
    <source>
        <dbReference type="SAM" id="MobiDB-lite"/>
    </source>
</evidence>
<accession>A0A1Q3G3U0</accession>
<feature type="region of interest" description="Disordered" evidence="2">
    <location>
        <begin position="516"/>
        <end position="537"/>
    </location>
</feature>
<keyword evidence="1" id="KW-0853">WD repeat</keyword>
<sequence>MGNIVLRSRALANMSDIEFEEDLDGNGMEDDLFEDPQEDADEALSENHLVSILRQLISSGEIQILNNEHFYSMSLPVIKRRPNLDQLKKSAIYQSIKQASGYGADSGSPTEQFNVLDMLAQRQSGVGPKGGSFVQSDKCKISNLFVPNRTERSIVNCNSKVFCGRFSRDGSQFISASQDSRIRVFDASNSQYPMIRQIEAKNVSWSILDIDFSPDGEFFVYSTWADALFVSRMYNMATDDIHCLFLRPERQKFGVFTVAYSNCGKQILAGANDGCLYAYDLVGNRRVLMVPVAEHDVNAVGFLDETSNIFFSGTDNGIIKVWDRRCLNEDSPEPAGVLVGHYDGITYIDSRNDGRYIISNSKDQSIKLWDLRVFSPADAENKVKDHLSYGNWDYRWDEVPKRFYNPAKSLEGDTSVMTYRGHRVQKSLIRAKFSPAATTGQRYIYTGCGTGRLIIYDTLTGKIVQAIESHRDTVRDVAWHPHRSEVLTCSWDFNVNLQTFQCAENAKKEDLSLRVPNAPHRGHRRRQRGREPPAATVAPNCRAAAGPVQRLGSGGSIFFLICVRTTFVNAFSLGSRAFPRFSTQNRQLFSLSLNHQCFFFTIYA</sequence>
<name>A0A1Q3G3U0_CULTA</name>
<dbReference type="PROSITE" id="PS50082">
    <property type="entry name" value="WD_REPEATS_2"/>
    <property type="match status" value="1"/>
</dbReference>
<evidence type="ECO:0000313" key="3">
    <source>
        <dbReference type="EMBL" id="JAV34461.1"/>
    </source>
</evidence>
<dbReference type="Pfam" id="PF00400">
    <property type="entry name" value="WD40"/>
    <property type="match status" value="4"/>
</dbReference>
<proteinExistence type="predicted"/>
<dbReference type="GO" id="GO:0080008">
    <property type="term" value="C:Cul4-RING E3 ubiquitin ligase complex"/>
    <property type="evidence" value="ECO:0007669"/>
    <property type="project" value="TreeGrafter"/>
</dbReference>
<dbReference type="SMART" id="SM00320">
    <property type="entry name" value="WD40"/>
    <property type="match status" value="6"/>
</dbReference>
<dbReference type="AlphaFoldDB" id="A0A1Q3G3U0"/>
<dbReference type="InterPro" id="IPR036322">
    <property type="entry name" value="WD40_repeat_dom_sf"/>
</dbReference>
<dbReference type="InterPro" id="IPR001680">
    <property type="entry name" value="WD40_rpt"/>
</dbReference>
<dbReference type="GO" id="GO:0043161">
    <property type="term" value="P:proteasome-mediated ubiquitin-dependent protein catabolic process"/>
    <property type="evidence" value="ECO:0007669"/>
    <property type="project" value="TreeGrafter"/>
</dbReference>
<evidence type="ECO:0000256" key="1">
    <source>
        <dbReference type="PROSITE-ProRule" id="PRU00221"/>
    </source>
</evidence>
<dbReference type="SUPFAM" id="SSF50978">
    <property type="entry name" value="WD40 repeat-like"/>
    <property type="match status" value="1"/>
</dbReference>
<dbReference type="PANTHER" id="PTHR19847">
    <property type="entry name" value="DDB1- AND CUL4-ASSOCIATED FACTOR 11"/>
    <property type="match status" value="1"/>
</dbReference>
<dbReference type="Gene3D" id="2.130.10.10">
    <property type="entry name" value="YVTN repeat-like/Quinoprotein amine dehydrogenase"/>
    <property type="match status" value="3"/>
</dbReference>